<name>A0ABV1PUH9_9ENTR</name>
<feature type="non-terminal residue" evidence="1">
    <location>
        <position position="90"/>
    </location>
</feature>
<dbReference type="EMBL" id="JBEHGX010000196">
    <property type="protein sequence ID" value="MER0128458.1"/>
    <property type="molecule type" value="Genomic_DNA"/>
</dbReference>
<accession>A0ABV1PUH9</accession>
<evidence type="ECO:0000313" key="1">
    <source>
        <dbReference type="EMBL" id="MER0128458.1"/>
    </source>
</evidence>
<dbReference type="InterPro" id="IPR043519">
    <property type="entry name" value="NT_sf"/>
</dbReference>
<dbReference type="SUPFAM" id="SSF81301">
    <property type="entry name" value="Nucleotidyltransferase"/>
    <property type="match status" value="1"/>
</dbReference>
<sequence>MNAEQLQKTLRASQYAEQVLGLHQAVLEQDYQIDQFAAPLSTEQIYQLVDITLDGIGDEITWMRALRILRSRLMFRWIWQDANQLTDVVT</sequence>
<proteinExistence type="predicted"/>
<reference evidence="1 2" key="1">
    <citation type="submission" date="2024-06" db="EMBL/GenBank/DDBJ databases">
        <title>Fanconibacter daqui strain Q02 whole shotgun sequencing project.</title>
        <authorList>
            <person name="Rodrigues J.W.A."/>
            <person name="Viana L.C."/>
            <person name="Vieira E.C."/>
            <person name="Souza F.O.L."/>
            <person name="Alegria O.C."/>
            <person name="Patroca S."/>
            <person name="Cruz A.C.R."/>
            <person name="Nunes A.R.C."/>
        </authorList>
    </citation>
    <scope>NUCLEOTIDE SEQUENCE [LARGE SCALE GENOMIC DNA]</scope>
    <source>
        <strain evidence="1 2">Q02</strain>
    </source>
</reference>
<evidence type="ECO:0000313" key="2">
    <source>
        <dbReference type="Proteomes" id="UP001447374"/>
    </source>
</evidence>
<comment type="caution">
    <text evidence="1">The sequence shown here is derived from an EMBL/GenBank/DDBJ whole genome shotgun (WGS) entry which is preliminary data.</text>
</comment>
<keyword evidence="2" id="KW-1185">Reference proteome</keyword>
<organism evidence="1 2">
    <name type="scientific">Franconibacter daqui</name>
    <dbReference type="NCBI Taxonomy" id="2047724"/>
    <lineage>
        <taxon>Bacteria</taxon>
        <taxon>Pseudomonadati</taxon>
        <taxon>Pseudomonadota</taxon>
        <taxon>Gammaproteobacteria</taxon>
        <taxon>Enterobacterales</taxon>
        <taxon>Enterobacteriaceae</taxon>
        <taxon>Franconibacter</taxon>
    </lineage>
</organism>
<gene>
    <name evidence="1" type="ORF">ABQG75_22500</name>
</gene>
<protein>
    <submittedName>
        <fullName evidence="1">Uncharacterized protein</fullName>
    </submittedName>
</protein>
<dbReference type="Proteomes" id="UP001447374">
    <property type="component" value="Unassembled WGS sequence"/>
</dbReference>
<dbReference type="RefSeq" id="WP_349951930.1">
    <property type="nucleotide sequence ID" value="NZ_JBEHGX010000196.1"/>
</dbReference>